<reference evidence="2" key="2">
    <citation type="submission" date="2016-04" db="UniProtKB">
        <authorList>
            <consortium name="WormBaseParasite"/>
        </authorList>
    </citation>
    <scope>IDENTIFICATION</scope>
</reference>
<reference evidence="1" key="1">
    <citation type="submission" date="2012-09" db="EMBL/GenBank/DDBJ databases">
        <authorList>
            <person name="Martin A.A."/>
        </authorList>
    </citation>
    <scope>NUCLEOTIDE SEQUENCE</scope>
</reference>
<protein>
    <submittedName>
        <fullName evidence="2">Neurobeachin</fullName>
    </submittedName>
</protein>
<dbReference type="Proteomes" id="UP000035642">
    <property type="component" value="Unassembled WGS sequence"/>
</dbReference>
<dbReference type="AlphaFoldDB" id="A0A158PCB4"/>
<proteinExistence type="predicted"/>
<evidence type="ECO:0000313" key="1">
    <source>
        <dbReference type="Proteomes" id="UP000035642"/>
    </source>
</evidence>
<evidence type="ECO:0000313" key="2">
    <source>
        <dbReference type="WBParaSite" id="ACAC_0001223701-mRNA-1"/>
    </source>
</evidence>
<sequence length="147" mass="16246">MTTVSDFELPTLPGGLISHDAKGESLEGFTEQEWEKGASAKPATLLNIEKTPNTVNVFMGPKEINETVLMGKSTSKESHLKESAEKPDPISQLVERVAHLIMNGRNHAQTEALIMTETLEGFLFHLVVEECLKILTKFLKPINGNPY</sequence>
<organism evidence="1 2">
    <name type="scientific">Angiostrongylus cantonensis</name>
    <name type="common">Rat lungworm</name>
    <dbReference type="NCBI Taxonomy" id="6313"/>
    <lineage>
        <taxon>Eukaryota</taxon>
        <taxon>Metazoa</taxon>
        <taxon>Ecdysozoa</taxon>
        <taxon>Nematoda</taxon>
        <taxon>Chromadorea</taxon>
        <taxon>Rhabditida</taxon>
        <taxon>Rhabditina</taxon>
        <taxon>Rhabditomorpha</taxon>
        <taxon>Strongyloidea</taxon>
        <taxon>Metastrongylidae</taxon>
        <taxon>Angiostrongylus</taxon>
    </lineage>
</organism>
<name>A0A158PCB4_ANGCA</name>
<dbReference type="STRING" id="6313.A0A158PCB4"/>
<dbReference type="InterPro" id="IPR020149">
    <property type="entry name" value="Uncharacterised_C02F5.10"/>
</dbReference>
<dbReference type="WBParaSite" id="ACAC_0001223701-mRNA-1">
    <property type="protein sequence ID" value="ACAC_0001223701-mRNA-1"/>
    <property type="gene ID" value="ACAC_0001223701"/>
</dbReference>
<dbReference type="Pfam" id="PF17309">
    <property type="entry name" value="DUF5356"/>
    <property type="match status" value="1"/>
</dbReference>
<keyword evidence="1" id="KW-1185">Reference proteome</keyword>
<accession>A0A158PCB4</accession>